<evidence type="ECO:0000313" key="3">
    <source>
        <dbReference type="Proteomes" id="UP000094598"/>
    </source>
</evidence>
<organism evidence="1 3">
    <name type="scientific">Neomoorella thermoacetica</name>
    <name type="common">Clostridium thermoaceticum</name>
    <dbReference type="NCBI Taxonomy" id="1525"/>
    <lineage>
        <taxon>Bacteria</taxon>
        <taxon>Bacillati</taxon>
        <taxon>Bacillota</taxon>
        <taxon>Clostridia</taxon>
        <taxon>Neomoorellales</taxon>
        <taxon>Neomoorellaceae</taxon>
        <taxon>Neomoorella</taxon>
    </lineage>
</organism>
<proteinExistence type="predicted"/>
<evidence type="ECO:0000313" key="1">
    <source>
        <dbReference type="EMBL" id="AOQ24759.1"/>
    </source>
</evidence>
<evidence type="ECO:0000313" key="2">
    <source>
        <dbReference type="EMBL" id="TYL15703.1"/>
    </source>
</evidence>
<name>A0AAC9HJ12_NEOTH</name>
<gene>
    <name evidence="1" type="ORF">Maut_02331</name>
    <name evidence="2" type="ORF">MTAT_04420</name>
</gene>
<accession>A0AAC9HJ12</accession>
<dbReference type="EMBL" id="CP017019">
    <property type="protein sequence ID" value="AOQ24759.1"/>
    <property type="molecule type" value="Genomic_DNA"/>
</dbReference>
<dbReference type="AlphaFoldDB" id="A0AAC9HJ12"/>
<evidence type="ECO:0000313" key="4">
    <source>
        <dbReference type="Proteomes" id="UP000322283"/>
    </source>
</evidence>
<protein>
    <submittedName>
        <fullName evidence="1">Uncharacterized protein</fullName>
    </submittedName>
</protein>
<reference evidence="2 4" key="2">
    <citation type="submission" date="2019-05" db="EMBL/GenBank/DDBJ databases">
        <title>Genome sequence of Moorella thermoacetica ATCC 33924.</title>
        <authorList>
            <person name="Poehlein A."/>
            <person name="Bengelsdorf F.R."/>
            <person name="Duerre P."/>
            <person name="Daniel R."/>
        </authorList>
    </citation>
    <scope>NUCLEOTIDE SEQUENCE [LARGE SCALE GENOMIC DNA]</scope>
    <source>
        <strain evidence="2 4">ATCC 33924</strain>
    </source>
</reference>
<dbReference type="EMBL" id="VCDX01000001">
    <property type="protein sequence ID" value="TYL15703.1"/>
    <property type="molecule type" value="Genomic_DNA"/>
</dbReference>
<sequence>MAQTIEIPRKTEQVSDTIQTEFRFNPEAQQYILGTFPLTAEEELTAIADLINGEADWTKMTLRNKMRWIADEIVIQTLLKYAIKEVGVTDEESILTSVDYDGPDIIVTVGQFVEQVGKKQVAGAKAKVVDLNAYRRARS</sequence>
<reference evidence="1 3" key="1">
    <citation type="submission" date="2016-08" db="EMBL/GenBank/DDBJ databases">
        <title>Moorella thermoacetica DSM 103132.</title>
        <authorList>
            <person name="Jendresen C.B."/>
            <person name="Redl S.M."/>
            <person name="Jensen T.O."/>
            <person name="Nielsen A.T."/>
        </authorList>
    </citation>
    <scope>NUCLEOTIDE SEQUENCE [LARGE SCALE GENOMIC DNA]</scope>
    <source>
        <strain evidence="1 3">DSM 103132</strain>
    </source>
</reference>
<dbReference type="Proteomes" id="UP000094598">
    <property type="component" value="Chromosome"/>
</dbReference>
<dbReference type="RefSeq" id="WP_069590602.1">
    <property type="nucleotide sequence ID" value="NZ_CP017019.1"/>
</dbReference>
<dbReference type="Proteomes" id="UP000322283">
    <property type="component" value="Unassembled WGS sequence"/>
</dbReference>
<keyword evidence="4" id="KW-1185">Reference proteome</keyword>